<name>A0AAQ4FJS4_AMBAM</name>
<evidence type="ECO:0000256" key="1">
    <source>
        <dbReference type="SAM" id="MobiDB-lite"/>
    </source>
</evidence>
<comment type="caution">
    <text evidence="2">The sequence shown here is derived from an EMBL/GenBank/DDBJ whole genome shotgun (WGS) entry which is preliminary data.</text>
</comment>
<feature type="region of interest" description="Disordered" evidence="1">
    <location>
        <begin position="1"/>
        <end position="116"/>
    </location>
</feature>
<dbReference type="AlphaFoldDB" id="A0AAQ4FJS4"/>
<accession>A0AAQ4FJS4</accession>
<protein>
    <submittedName>
        <fullName evidence="2">Uncharacterized protein</fullName>
    </submittedName>
</protein>
<keyword evidence="3" id="KW-1185">Reference proteome</keyword>
<reference evidence="2 3" key="1">
    <citation type="journal article" date="2023" name="Arcadia Sci">
        <title>De novo assembly of a long-read Amblyomma americanum tick genome.</title>
        <authorList>
            <person name="Chou S."/>
            <person name="Poskanzer K.E."/>
            <person name="Rollins M."/>
            <person name="Thuy-Boun P.S."/>
        </authorList>
    </citation>
    <scope>NUCLEOTIDE SEQUENCE [LARGE SCALE GENOMIC DNA]</scope>
    <source>
        <strain evidence="2">F_SG_1</strain>
        <tissue evidence="2">Salivary glands</tissue>
    </source>
</reference>
<gene>
    <name evidence="2" type="ORF">V5799_022775</name>
</gene>
<evidence type="ECO:0000313" key="2">
    <source>
        <dbReference type="EMBL" id="KAK8787450.1"/>
    </source>
</evidence>
<evidence type="ECO:0000313" key="3">
    <source>
        <dbReference type="Proteomes" id="UP001321473"/>
    </source>
</evidence>
<dbReference type="Proteomes" id="UP001321473">
    <property type="component" value="Unassembled WGS sequence"/>
</dbReference>
<proteinExistence type="predicted"/>
<dbReference type="EMBL" id="JARKHS020001792">
    <property type="protein sequence ID" value="KAK8787450.1"/>
    <property type="molecule type" value="Genomic_DNA"/>
</dbReference>
<sequence>MIGPGSSRATSCDRQCEVSSSPPKRRLTPLGWRLKEGGPTENETSPTVAASGEVHPEISDATSLKRAMTPYSRTPPVEADTVSCSLSLTPSPPPTSTGHSPRRSWTSVLTKHAGGRKMPKATTFFAMLKRSSSPPSREKPDLKSIGRLSSASDMEWACEEPQPEALSVGISAALVDPNADKDRRDVYVHGDGDDTDLLQVHQVQLAADPYEVSALKPMKISMAGTNGSAPPSAVERVLKLERFVNVTAEVLGRRIFFGASFEEALNRALPNGVPVHTADTVVSVRCLSEMRATMAAVATKPHTAYVYTSLVLVAQVKDTFLY</sequence>
<organism evidence="2 3">
    <name type="scientific">Amblyomma americanum</name>
    <name type="common">Lone star tick</name>
    <dbReference type="NCBI Taxonomy" id="6943"/>
    <lineage>
        <taxon>Eukaryota</taxon>
        <taxon>Metazoa</taxon>
        <taxon>Ecdysozoa</taxon>
        <taxon>Arthropoda</taxon>
        <taxon>Chelicerata</taxon>
        <taxon>Arachnida</taxon>
        <taxon>Acari</taxon>
        <taxon>Parasitiformes</taxon>
        <taxon>Ixodida</taxon>
        <taxon>Ixodoidea</taxon>
        <taxon>Ixodidae</taxon>
        <taxon>Amblyomminae</taxon>
        <taxon>Amblyomma</taxon>
    </lineage>
</organism>
<feature type="compositionally biased region" description="Polar residues" evidence="1">
    <location>
        <begin position="7"/>
        <end position="22"/>
    </location>
</feature>